<dbReference type="PROSITE" id="PS50297">
    <property type="entry name" value="ANK_REP_REGION"/>
    <property type="match status" value="6"/>
</dbReference>
<feature type="repeat" description="ANK" evidence="7">
    <location>
        <begin position="284"/>
        <end position="307"/>
    </location>
</feature>
<dbReference type="InterPro" id="IPR036770">
    <property type="entry name" value="Ankyrin_rpt-contain_sf"/>
</dbReference>
<dbReference type="GO" id="GO:0005886">
    <property type="term" value="C:plasma membrane"/>
    <property type="evidence" value="ECO:0007669"/>
    <property type="project" value="TreeGrafter"/>
</dbReference>
<feature type="transmembrane region" description="Helical" evidence="8">
    <location>
        <begin position="425"/>
        <end position="447"/>
    </location>
</feature>
<feature type="transmembrane region" description="Helical" evidence="8">
    <location>
        <begin position="527"/>
        <end position="550"/>
    </location>
</feature>
<organism evidence="10 11">
    <name type="scientific">Castanea mollissima</name>
    <name type="common">Chinese chestnut</name>
    <dbReference type="NCBI Taxonomy" id="60419"/>
    <lineage>
        <taxon>Eukaryota</taxon>
        <taxon>Viridiplantae</taxon>
        <taxon>Streptophyta</taxon>
        <taxon>Embryophyta</taxon>
        <taxon>Tracheophyta</taxon>
        <taxon>Spermatophyta</taxon>
        <taxon>Magnoliopsida</taxon>
        <taxon>eudicotyledons</taxon>
        <taxon>Gunneridae</taxon>
        <taxon>Pentapetalae</taxon>
        <taxon>rosids</taxon>
        <taxon>fabids</taxon>
        <taxon>Fagales</taxon>
        <taxon>Fagaceae</taxon>
        <taxon>Castanea</taxon>
    </lineage>
</organism>
<evidence type="ECO:0000313" key="11">
    <source>
        <dbReference type="Proteomes" id="UP000737018"/>
    </source>
</evidence>
<keyword evidence="6 8" id="KW-0472">Membrane</keyword>
<dbReference type="Proteomes" id="UP000737018">
    <property type="component" value="Unassembled WGS sequence"/>
</dbReference>
<dbReference type="Gene3D" id="1.25.40.20">
    <property type="entry name" value="Ankyrin repeat-containing domain"/>
    <property type="match status" value="1"/>
</dbReference>
<comment type="subcellular location">
    <subcellularLocation>
        <location evidence="1">Membrane</location>
        <topology evidence="1">Multi-pass membrane protein</topology>
    </subcellularLocation>
</comment>
<dbReference type="PANTHER" id="PTHR24186">
    <property type="entry name" value="PROTEIN PHOSPHATASE 1 REGULATORY SUBUNIT"/>
    <property type="match status" value="1"/>
</dbReference>
<dbReference type="Pfam" id="PF13962">
    <property type="entry name" value="PGG"/>
    <property type="match status" value="1"/>
</dbReference>
<feature type="domain" description="PGG" evidence="9">
    <location>
        <begin position="418"/>
        <end position="527"/>
    </location>
</feature>
<feature type="repeat" description="ANK" evidence="7">
    <location>
        <begin position="320"/>
        <end position="352"/>
    </location>
</feature>
<feature type="repeat" description="ANK" evidence="7">
    <location>
        <begin position="250"/>
        <end position="271"/>
    </location>
</feature>
<comment type="caution">
    <text evidence="10">The sequence shown here is derived from an EMBL/GenBank/DDBJ whole genome shotgun (WGS) entry which is preliminary data.</text>
</comment>
<evidence type="ECO:0000256" key="5">
    <source>
        <dbReference type="ARBA" id="ARBA00023043"/>
    </source>
</evidence>
<protein>
    <recommendedName>
        <fullName evidence="9">PGG domain-containing protein</fullName>
    </recommendedName>
</protein>
<keyword evidence="2 8" id="KW-0812">Transmembrane</keyword>
<feature type="repeat" description="ANK" evidence="7">
    <location>
        <begin position="68"/>
        <end position="100"/>
    </location>
</feature>
<accession>A0A8J4QEZ7</accession>
<name>A0A8J4QEZ7_9ROSI</name>
<dbReference type="AlphaFoldDB" id="A0A8J4QEZ7"/>
<feature type="transmembrane region" description="Helical" evidence="8">
    <location>
        <begin position="467"/>
        <end position="489"/>
    </location>
</feature>
<dbReference type="InterPro" id="IPR002110">
    <property type="entry name" value="Ankyrin_rpt"/>
</dbReference>
<evidence type="ECO:0000256" key="3">
    <source>
        <dbReference type="ARBA" id="ARBA00022737"/>
    </source>
</evidence>
<keyword evidence="3" id="KW-0677">Repeat</keyword>
<evidence type="ECO:0000313" key="10">
    <source>
        <dbReference type="EMBL" id="KAF3949806.1"/>
    </source>
</evidence>
<dbReference type="PANTHER" id="PTHR24186:SF50">
    <property type="entry name" value="ANKYRIN REPEAT-CONTAINING PROTEIN ITN1-LIKE ISOFORM X1"/>
    <property type="match status" value="1"/>
</dbReference>
<keyword evidence="4 8" id="KW-1133">Transmembrane helix</keyword>
<dbReference type="EMBL" id="JRKL02005854">
    <property type="protein sequence ID" value="KAF3949806.1"/>
    <property type="molecule type" value="Genomic_DNA"/>
</dbReference>
<evidence type="ECO:0000259" key="9">
    <source>
        <dbReference type="Pfam" id="PF13962"/>
    </source>
</evidence>
<evidence type="ECO:0000256" key="4">
    <source>
        <dbReference type="ARBA" id="ARBA00022989"/>
    </source>
</evidence>
<evidence type="ECO:0000256" key="8">
    <source>
        <dbReference type="SAM" id="Phobius"/>
    </source>
</evidence>
<keyword evidence="5 7" id="KW-0040">ANK repeat</keyword>
<gene>
    <name evidence="10" type="ORF">CMV_024365</name>
</gene>
<dbReference type="InterPro" id="IPR026961">
    <property type="entry name" value="PGG_dom"/>
</dbReference>
<dbReference type="SMART" id="SM00248">
    <property type="entry name" value="ANK"/>
    <property type="match status" value="9"/>
</dbReference>
<evidence type="ECO:0000256" key="1">
    <source>
        <dbReference type="ARBA" id="ARBA00004141"/>
    </source>
</evidence>
<evidence type="ECO:0000256" key="7">
    <source>
        <dbReference type="PROSITE-ProRule" id="PRU00023"/>
    </source>
</evidence>
<dbReference type="OrthoDB" id="1847170at2759"/>
<feature type="repeat" description="ANK" evidence="7">
    <location>
        <begin position="113"/>
        <end position="135"/>
    </location>
</feature>
<evidence type="ECO:0000256" key="6">
    <source>
        <dbReference type="ARBA" id="ARBA00023136"/>
    </source>
</evidence>
<sequence>MNPKVFRDASSSDSSFFEELTNPNSSTLLEVTIEENTVLHLALQFKKFEVAKKIVNLRPSLVYEKNSKGNTPLHIVARVGDSSMVKLLIDEAKKLDVESGGRQQQLLRMVNQDGDTALHVAMRYGNFDVVKELINENDPAELAMQVNKAGESALFLAVDRQHYDMASYILSAARDCSYAGRHGMNVLHALVIYTRSYFVKEVIIKCPSTIEQRDDLGWTPLHIAAQLGNKKYVKLLLENGNSPAYEMNNEGLSALHIAAKKGNVNVMKELITTCPDIYEFLDLKGQTSLHVAAESGEKEVVEFFLKRPEFESLINKQDKEGNTPMHLAANNGHIEIACLLRRRGTGVDLNATNKKGFTAMDNVMLRMKLKHSKPTIQLWKEGARPSLRGARFQMGIQKLEPEEGSEDKKMSTSELDYMNQKKQTVMVVATLIATVTFTAGLTVPGGFKNGGVDEGMAALSKITAFRVFLIANTLAFGLSITSVFVHFCSSTISREVVPRKGIGITPIFTAYSTVALLVAFISGTYTVVPHSMGITTAVIICCCLIIYRYLYFSYKRACYLGIQWFIILYAPYMED</sequence>
<keyword evidence="11" id="KW-1185">Reference proteome</keyword>
<reference evidence="10" key="1">
    <citation type="submission" date="2020-03" db="EMBL/GenBank/DDBJ databases">
        <title>Castanea mollissima Vanexum genome sequencing.</title>
        <authorList>
            <person name="Staton M."/>
        </authorList>
    </citation>
    <scope>NUCLEOTIDE SEQUENCE</scope>
    <source>
        <tissue evidence="10">Leaf</tissue>
    </source>
</reference>
<dbReference type="SUPFAM" id="SSF48403">
    <property type="entry name" value="Ankyrin repeat"/>
    <property type="match status" value="1"/>
</dbReference>
<evidence type="ECO:0000256" key="2">
    <source>
        <dbReference type="ARBA" id="ARBA00022692"/>
    </source>
</evidence>
<dbReference type="Pfam" id="PF12796">
    <property type="entry name" value="Ank_2"/>
    <property type="match status" value="4"/>
</dbReference>
<proteinExistence type="predicted"/>
<dbReference type="PROSITE" id="PS50088">
    <property type="entry name" value="ANK_REPEAT"/>
    <property type="match status" value="6"/>
</dbReference>
<feature type="transmembrane region" description="Helical" evidence="8">
    <location>
        <begin position="501"/>
        <end position="521"/>
    </location>
</feature>
<feature type="repeat" description="ANK" evidence="7">
    <location>
        <begin position="216"/>
        <end position="248"/>
    </location>
</feature>